<protein>
    <submittedName>
        <fullName evidence="1">Uncharacterized protein</fullName>
    </submittedName>
</protein>
<dbReference type="Proteomes" id="UP001499930">
    <property type="component" value="Unassembled WGS sequence"/>
</dbReference>
<reference evidence="1 2" key="1">
    <citation type="journal article" date="2019" name="Int. J. Syst. Evol. Microbiol.">
        <title>The Global Catalogue of Microorganisms (GCM) 10K type strain sequencing project: providing services to taxonomists for standard genome sequencing and annotation.</title>
        <authorList>
            <consortium name="The Broad Institute Genomics Platform"/>
            <consortium name="The Broad Institute Genome Sequencing Center for Infectious Disease"/>
            <person name="Wu L."/>
            <person name="Ma J."/>
        </authorList>
    </citation>
    <scope>NUCLEOTIDE SEQUENCE [LARGE SCALE GENOMIC DNA]</scope>
    <source>
        <strain evidence="1 2">JCM 3106</strain>
    </source>
</reference>
<accession>A0ABN3XSR2</accession>
<evidence type="ECO:0000313" key="1">
    <source>
        <dbReference type="EMBL" id="GAA2988089.1"/>
    </source>
</evidence>
<dbReference type="EMBL" id="BAAAWD010000002">
    <property type="protein sequence ID" value="GAA2988089.1"/>
    <property type="molecule type" value="Genomic_DNA"/>
</dbReference>
<name>A0ABN3XSR2_9ACTN</name>
<evidence type="ECO:0000313" key="2">
    <source>
        <dbReference type="Proteomes" id="UP001499930"/>
    </source>
</evidence>
<gene>
    <name evidence="1" type="ORF">GCM10017559_04950</name>
</gene>
<sequence length="64" mass="7124">MRAQAAASTACGSEIPEHATVTTRTAGWYLHTNCYNCAYRLWPSYGPAGYIRPTSSRDFPIRRA</sequence>
<organism evidence="1 2">
    <name type="scientific">Streptosporangium longisporum</name>
    <dbReference type="NCBI Taxonomy" id="46187"/>
    <lineage>
        <taxon>Bacteria</taxon>
        <taxon>Bacillati</taxon>
        <taxon>Actinomycetota</taxon>
        <taxon>Actinomycetes</taxon>
        <taxon>Streptosporangiales</taxon>
        <taxon>Streptosporangiaceae</taxon>
        <taxon>Streptosporangium</taxon>
    </lineage>
</organism>
<keyword evidence="2" id="KW-1185">Reference proteome</keyword>
<proteinExistence type="predicted"/>
<comment type="caution">
    <text evidence="1">The sequence shown here is derived from an EMBL/GenBank/DDBJ whole genome shotgun (WGS) entry which is preliminary data.</text>
</comment>
<dbReference type="RefSeq" id="WP_344887496.1">
    <property type="nucleotide sequence ID" value="NZ_BAAAWD010000002.1"/>
</dbReference>